<gene>
    <name evidence="3" type="ORF">ENX73_05890</name>
</gene>
<dbReference type="SUPFAM" id="SSF81606">
    <property type="entry name" value="PP2C-like"/>
    <property type="match status" value="1"/>
</dbReference>
<dbReference type="SUPFAM" id="SSF55781">
    <property type="entry name" value="GAF domain-like"/>
    <property type="match status" value="1"/>
</dbReference>
<name>A0A7V3RFH4_9BACT</name>
<accession>A0A7V3RFH4</accession>
<keyword evidence="1" id="KW-0378">Hydrolase</keyword>
<evidence type="ECO:0000259" key="2">
    <source>
        <dbReference type="PROSITE" id="PS51746"/>
    </source>
</evidence>
<feature type="domain" description="PPM-type phosphatase" evidence="2">
    <location>
        <begin position="237"/>
        <end position="450"/>
    </location>
</feature>
<dbReference type="InterPro" id="IPR036457">
    <property type="entry name" value="PPM-type-like_dom_sf"/>
</dbReference>
<dbReference type="PANTHER" id="PTHR43156:SF2">
    <property type="entry name" value="STAGE II SPORULATION PROTEIN E"/>
    <property type="match status" value="1"/>
</dbReference>
<dbReference type="PROSITE" id="PS51746">
    <property type="entry name" value="PPM_2"/>
    <property type="match status" value="1"/>
</dbReference>
<proteinExistence type="predicted"/>
<sequence length="450" mass="51303">MQDEKTYLMNIYEELFNYSKSVGWNGLKDQKDLDFESIVEIFKNMIDEIQRYRKDLEESSLILEANLEEISNTYDLLSTLLEITNVLSQSVNPFDVAMEITEIIDKNIQPEEIALFLIDEDKILTFSGSNGKRTKEFFDSYILTAKRAVMNDQIPLMVIPIGEENFQGAFVCIGKKNGAFFDAADRKLIEAASKQLKLSLSNYSYFKKELKRAVFERELTIAQEIQKSFFPTKFPDRFDVSGVSIPAHDVGGDYYDAFEKNGKLLLTIADVSGKGIGAALMMSMFRSYLRSISASEDDLYVIATSLNHLMCDELSEDKFVTSIVGILDPYDHTFEYVNAGHDPVIIIRKDGVDLFESTDPPFGIFEGHNFYRPKKIKVNEGDSIALYTDGFPESRDLRGEEYGLERLIDFLNASSKDKPREIVERLLIENKNFSRGAEQHDDMTVIVVRV</sequence>
<dbReference type="EMBL" id="DTPE01000232">
    <property type="protein sequence ID" value="HGE75638.1"/>
    <property type="molecule type" value="Genomic_DNA"/>
</dbReference>
<dbReference type="AlphaFoldDB" id="A0A7V3RFH4"/>
<dbReference type="InterPro" id="IPR052016">
    <property type="entry name" value="Bact_Sigma-Reg"/>
</dbReference>
<dbReference type="Gene3D" id="3.60.40.10">
    <property type="entry name" value="PPM-type phosphatase domain"/>
    <property type="match status" value="1"/>
</dbReference>
<organism evidence="3">
    <name type="scientific">Mesoaciditoga lauensis</name>
    <dbReference type="NCBI Taxonomy" id="1495039"/>
    <lineage>
        <taxon>Bacteria</taxon>
        <taxon>Thermotogati</taxon>
        <taxon>Thermotogota</taxon>
        <taxon>Thermotogae</taxon>
        <taxon>Mesoaciditogales</taxon>
        <taxon>Mesoaciditogaceae</taxon>
        <taxon>Mesoaciditoga</taxon>
    </lineage>
</organism>
<protein>
    <submittedName>
        <fullName evidence="3">Serine/threonine-protein phosphatase</fullName>
    </submittedName>
</protein>
<dbReference type="SMART" id="SM00331">
    <property type="entry name" value="PP2C_SIG"/>
    <property type="match status" value="1"/>
</dbReference>
<dbReference type="GO" id="GO:0016791">
    <property type="term" value="F:phosphatase activity"/>
    <property type="evidence" value="ECO:0007669"/>
    <property type="project" value="TreeGrafter"/>
</dbReference>
<dbReference type="Pfam" id="PF07228">
    <property type="entry name" value="SpoIIE"/>
    <property type="match status" value="1"/>
</dbReference>
<reference evidence="3" key="1">
    <citation type="journal article" date="2020" name="mSystems">
        <title>Genome- and Community-Level Interaction Insights into Carbon Utilization and Element Cycling Functions of Hydrothermarchaeota in Hydrothermal Sediment.</title>
        <authorList>
            <person name="Zhou Z."/>
            <person name="Liu Y."/>
            <person name="Xu W."/>
            <person name="Pan J."/>
            <person name="Luo Z.H."/>
            <person name="Li M."/>
        </authorList>
    </citation>
    <scope>NUCLEOTIDE SEQUENCE [LARGE SCALE GENOMIC DNA]</scope>
    <source>
        <strain evidence="3">SpSt-966</strain>
    </source>
</reference>
<evidence type="ECO:0000256" key="1">
    <source>
        <dbReference type="ARBA" id="ARBA00022801"/>
    </source>
</evidence>
<evidence type="ECO:0000313" key="3">
    <source>
        <dbReference type="EMBL" id="HGE75638.1"/>
    </source>
</evidence>
<dbReference type="PANTHER" id="PTHR43156">
    <property type="entry name" value="STAGE II SPORULATION PROTEIN E-RELATED"/>
    <property type="match status" value="1"/>
</dbReference>
<comment type="caution">
    <text evidence="3">The sequence shown here is derived from an EMBL/GenBank/DDBJ whole genome shotgun (WGS) entry which is preliminary data.</text>
</comment>
<dbReference type="InterPro" id="IPR001932">
    <property type="entry name" value="PPM-type_phosphatase-like_dom"/>
</dbReference>